<dbReference type="EMBL" id="JASPKY010000462">
    <property type="protein sequence ID" value="KAK9696078.1"/>
    <property type="molecule type" value="Genomic_DNA"/>
</dbReference>
<keyword evidence="2" id="KW-1185">Reference proteome</keyword>
<protein>
    <recommendedName>
        <fullName evidence="3">DNA-directed DNA polymerase</fullName>
    </recommendedName>
</protein>
<evidence type="ECO:0000313" key="2">
    <source>
        <dbReference type="Proteomes" id="UP001458880"/>
    </source>
</evidence>
<dbReference type="PANTHER" id="PTHR33568">
    <property type="entry name" value="DNA POLYMERASE"/>
    <property type="match status" value="1"/>
</dbReference>
<comment type="caution">
    <text evidence="1">The sequence shown here is derived from an EMBL/GenBank/DDBJ whole genome shotgun (WGS) entry which is preliminary data.</text>
</comment>
<dbReference type="AlphaFoldDB" id="A0AAW1J078"/>
<name>A0AAW1J078_POPJA</name>
<proteinExistence type="predicted"/>
<organism evidence="1 2">
    <name type="scientific">Popillia japonica</name>
    <name type="common">Japanese beetle</name>
    <dbReference type="NCBI Taxonomy" id="7064"/>
    <lineage>
        <taxon>Eukaryota</taxon>
        <taxon>Metazoa</taxon>
        <taxon>Ecdysozoa</taxon>
        <taxon>Arthropoda</taxon>
        <taxon>Hexapoda</taxon>
        <taxon>Insecta</taxon>
        <taxon>Pterygota</taxon>
        <taxon>Neoptera</taxon>
        <taxon>Endopterygota</taxon>
        <taxon>Coleoptera</taxon>
        <taxon>Polyphaga</taxon>
        <taxon>Scarabaeiformia</taxon>
        <taxon>Scarabaeidae</taxon>
        <taxon>Rutelinae</taxon>
        <taxon>Popillia</taxon>
    </lineage>
</organism>
<evidence type="ECO:0008006" key="3">
    <source>
        <dbReference type="Google" id="ProtNLM"/>
    </source>
</evidence>
<evidence type="ECO:0000313" key="1">
    <source>
        <dbReference type="EMBL" id="KAK9696078.1"/>
    </source>
</evidence>
<sequence length="244" mass="28028">MTDEIKDYTDLVCHSVSEITLPSFNHLVTGHVMRSMEGGQVLQLNENECTHSDEQRALTGTWVLDDVRKFIEKGYSVLEIYEVWKYQVVNGLFREYIDEYLKIKQQATGWPLGCDSTEEKQKYIQQYLEKEGVKLNPDKIAKNSGLRQVGKAVITSFWGKLGQRENQSKTTIVNDPAQFFSLLTNPTINVNTVQTINENTLVVNWEHKEDVYDPVPTVNVCLAAKTHSSLIGNIKRMYMTRYQL</sequence>
<accession>A0AAW1J078</accession>
<gene>
    <name evidence="1" type="ORF">QE152_g32145</name>
</gene>
<dbReference type="GO" id="GO:0071897">
    <property type="term" value="P:DNA biosynthetic process"/>
    <property type="evidence" value="ECO:0007669"/>
    <property type="project" value="UniProtKB-ARBA"/>
</dbReference>
<dbReference type="SUPFAM" id="SSF56672">
    <property type="entry name" value="DNA/RNA polymerases"/>
    <property type="match status" value="1"/>
</dbReference>
<reference evidence="1 2" key="1">
    <citation type="journal article" date="2024" name="BMC Genomics">
        <title>De novo assembly and annotation of Popillia japonica's genome with initial clues to its potential as an invasive pest.</title>
        <authorList>
            <person name="Cucini C."/>
            <person name="Boschi S."/>
            <person name="Funari R."/>
            <person name="Cardaioli E."/>
            <person name="Iannotti N."/>
            <person name="Marturano G."/>
            <person name="Paoli F."/>
            <person name="Bruttini M."/>
            <person name="Carapelli A."/>
            <person name="Frati F."/>
            <person name="Nardi F."/>
        </authorList>
    </citation>
    <scope>NUCLEOTIDE SEQUENCE [LARGE SCALE GENOMIC DNA]</scope>
    <source>
        <strain evidence="1">DMR45628</strain>
    </source>
</reference>
<dbReference type="PANTHER" id="PTHR33568:SF3">
    <property type="entry name" value="DNA-DIRECTED DNA POLYMERASE"/>
    <property type="match status" value="1"/>
</dbReference>
<dbReference type="Proteomes" id="UP001458880">
    <property type="component" value="Unassembled WGS sequence"/>
</dbReference>
<dbReference type="InterPro" id="IPR043502">
    <property type="entry name" value="DNA/RNA_pol_sf"/>
</dbReference>